<sequence>MGSGLAIIQFHLASQPQPACYSSNYAGIIQSNCPFSARPCPAWVKITRTDETHTERSDYRQCTALQWMIARPAPPSSWSLDGAPGNTIEN</sequence>
<reference evidence="1 2" key="1">
    <citation type="journal article" date="2010" name="Proc. Natl. Acad. Sci. U.S.A.">
        <title>A Nitrospira metagenome illuminates the physiology and evolution of globally important nitrite-oxidizing bacteria.</title>
        <authorList>
            <person name="Lucker S."/>
            <person name="Wagner M."/>
            <person name="Maixner F."/>
            <person name="Pelletier E."/>
            <person name="Koch H."/>
            <person name="Vacherie B."/>
            <person name="Rattei T."/>
            <person name="Sinninghe Damste J."/>
            <person name="Spieck E."/>
            <person name="Le Paslier D."/>
            <person name="Daims H."/>
        </authorList>
    </citation>
    <scope>NUCLEOTIDE SEQUENCE [LARGE SCALE GENOMIC DNA]</scope>
</reference>
<evidence type="ECO:0000313" key="2">
    <source>
        <dbReference type="Proteomes" id="UP000001660"/>
    </source>
</evidence>
<evidence type="ECO:0000313" key="1">
    <source>
        <dbReference type="EMBL" id="CBK42312.1"/>
    </source>
</evidence>
<keyword evidence="2" id="KW-1185">Reference proteome</keyword>
<gene>
    <name evidence="1" type="ORF">NIDE2606</name>
</gene>
<proteinExistence type="predicted"/>
<accession>D8PGC5</accession>
<dbReference type="EMBL" id="FP929003">
    <property type="protein sequence ID" value="CBK42312.1"/>
    <property type="molecule type" value="Genomic_DNA"/>
</dbReference>
<dbReference type="HOGENOM" id="CLU_2435398_0_0_0"/>
<dbReference type="AlphaFoldDB" id="D8PGC5"/>
<protein>
    <submittedName>
        <fullName evidence="1">Uncharacterized protein</fullName>
    </submittedName>
</protein>
<name>D8PGC5_9BACT</name>
<dbReference type="STRING" id="330214.NIDE2606"/>
<organism evidence="1 2">
    <name type="scientific">Nitrospira defluvii</name>
    <dbReference type="NCBI Taxonomy" id="330214"/>
    <lineage>
        <taxon>Bacteria</taxon>
        <taxon>Pseudomonadati</taxon>
        <taxon>Nitrospirota</taxon>
        <taxon>Nitrospiria</taxon>
        <taxon>Nitrospirales</taxon>
        <taxon>Nitrospiraceae</taxon>
        <taxon>Nitrospira</taxon>
    </lineage>
</organism>
<dbReference type="Proteomes" id="UP000001660">
    <property type="component" value="Chromosome"/>
</dbReference>
<dbReference type="KEGG" id="nde:NIDE2606"/>